<reference evidence="1 2" key="1">
    <citation type="journal article" date="2019" name="Sci. Rep.">
        <title>Orb-weaving spider Araneus ventricosus genome elucidates the spidroin gene catalogue.</title>
        <authorList>
            <person name="Kono N."/>
            <person name="Nakamura H."/>
            <person name="Ohtoshi R."/>
            <person name="Moran D.A.P."/>
            <person name="Shinohara A."/>
            <person name="Yoshida Y."/>
            <person name="Fujiwara M."/>
            <person name="Mori M."/>
            <person name="Tomita M."/>
            <person name="Arakawa K."/>
        </authorList>
    </citation>
    <scope>NUCLEOTIDE SEQUENCE [LARGE SCALE GENOMIC DNA]</scope>
</reference>
<keyword evidence="2" id="KW-1185">Reference proteome</keyword>
<dbReference type="Proteomes" id="UP000499080">
    <property type="component" value="Unassembled WGS sequence"/>
</dbReference>
<gene>
    <name evidence="1" type="ORF">AVEN_20099_1</name>
</gene>
<evidence type="ECO:0000313" key="2">
    <source>
        <dbReference type="Proteomes" id="UP000499080"/>
    </source>
</evidence>
<comment type="caution">
    <text evidence="1">The sequence shown here is derived from an EMBL/GenBank/DDBJ whole genome shotgun (WGS) entry which is preliminary data.</text>
</comment>
<evidence type="ECO:0000313" key="1">
    <source>
        <dbReference type="EMBL" id="GBN21390.1"/>
    </source>
</evidence>
<dbReference type="AlphaFoldDB" id="A0A4Y2M4N3"/>
<sequence>MRASKTCHELAVNPLWAKRFSKRISRIIQINSEKSLYKGLEHWRIPFHFIFVTFGRHGSSVTGNMTRSYDEKRLLKNYRKRIVSLLVLSRGYLLPVAKVYICTASKAASTYQQEQNGPFQDIASPYSAKPTKEVVNMLDWEAFSHLPHS</sequence>
<dbReference type="EMBL" id="BGPR01006727">
    <property type="protein sequence ID" value="GBN21390.1"/>
    <property type="molecule type" value="Genomic_DNA"/>
</dbReference>
<proteinExistence type="predicted"/>
<protein>
    <submittedName>
        <fullName evidence="1">Uncharacterized protein</fullName>
    </submittedName>
</protein>
<accession>A0A4Y2M4N3</accession>
<organism evidence="1 2">
    <name type="scientific">Araneus ventricosus</name>
    <name type="common">Orbweaver spider</name>
    <name type="synonym">Epeira ventricosa</name>
    <dbReference type="NCBI Taxonomy" id="182803"/>
    <lineage>
        <taxon>Eukaryota</taxon>
        <taxon>Metazoa</taxon>
        <taxon>Ecdysozoa</taxon>
        <taxon>Arthropoda</taxon>
        <taxon>Chelicerata</taxon>
        <taxon>Arachnida</taxon>
        <taxon>Araneae</taxon>
        <taxon>Araneomorphae</taxon>
        <taxon>Entelegynae</taxon>
        <taxon>Araneoidea</taxon>
        <taxon>Araneidae</taxon>
        <taxon>Araneus</taxon>
    </lineage>
</organism>
<name>A0A4Y2M4N3_ARAVE</name>